<proteinExistence type="predicted"/>
<reference evidence="1 2" key="1">
    <citation type="submission" date="2024-03" db="EMBL/GenBank/DDBJ databases">
        <title>Novel Streptomyces species of biotechnological and ecological value are a feature of Machair soil.</title>
        <authorList>
            <person name="Prole J.R."/>
            <person name="Goodfellow M."/>
            <person name="Allenby N."/>
            <person name="Ward A.C."/>
        </authorList>
    </citation>
    <scope>NUCLEOTIDE SEQUENCE [LARGE SCALE GENOMIC DNA]</scope>
    <source>
        <strain evidence="1 2">MS1.AVA.1</strain>
    </source>
</reference>
<protein>
    <submittedName>
        <fullName evidence="1">Uncharacterized protein</fullName>
    </submittedName>
</protein>
<evidence type="ECO:0000313" key="2">
    <source>
        <dbReference type="Proteomes" id="UP001376459"/>
    </source>
</evidence>
<organism evidence="1 2">
    <name type="scientific">Streptomyces machairae</name>
    <dbReference type="NCBI Taxonomy" id="3134109"/>
    <lineage>
        <taxon>Bacteria</taxon>
        <taxon>Bacillati</taxon>
        <taxon>Actinomycetota</taxon>
        <taxon>Actinomycetes</taxon>
        <taxon>Kitasatosporales</taxon>
        <taxon>Streptomycetaceae</taxon>
        <taxon>Streptomyces</taxon>
    </lineage>
</organism>
<name>A0ABU8UGV4_9ACTN</name>
<accession>A0ABU8UGV4</accession>
<keyword evidence="2" id="KW-1185">Reference proteome</keyword>
<comment type="caution">
    <text evidence="1">The sequence shown here is derived from an EMBL/GenBank/DDBJ whole genome shotgun (WGS) entry which is preliminary data.</text>
</comment>
<evidence type="ECO:0000313" key="1">
    <source>
        <dbReference type="EMBL" id="MEJ8668144.1"/>
    </source>
</evidence>
<dbReference type="Proteomes" id="UP001376459">
    <property type="component" value="Unassembled WGS sequence"/>
</dbReference>
<sequence>MITGTELSVCWQWPERLVTDTEIQRLAVLWTTSLELLLKGGDQ</sequence>
<gene>
    <name evidence="1" type="ORF">WKI71_04890</name>
</gene>
<dbReference type="EMBL" id="JBBKAK010000001">
    <property type="protein sequence ID" value="MEJ8668144.1"/>
    <property type="molecule type" value="Genomic_DNA"/>
</dbReference>